<evidence type="ECO:0000313" key="3">
    <source>
        <dbReference type="Proteomes" id="UP001358417"/>
    </source>
</evidence>
<evidence type="ECO:0000313" key="2">
    <source>
        <dbReference type="EMBL" id="KAK5047563.1"/>
    </source>
</evidence>
<protein>
    <submittedName>
        <fullName evidence="2">Uncharacterized protein</fullName>
    </submittedName>
</protein>
<accession>A0AAV9N0P0</accession>
<reference evidence="2 3" key="1">
    <citation type="submission" date="2023-08" db="EMBL/GenBank/DDBJ databases">
        <title>Black Yeasts Isolated from many extreme environments.</title>
        <authorList>
            <person name="Coleine C."/>
            <person name="Stajich J.E."/>
            <person name="Selbmann L."/>
        </authorList>
    </citation>
    <scope>NUCLEOTIDE SEQUENCE [LARGE SCALE GENOMIC DNA]</scope>
    <source>
        <strain evidence="2 3">CCFEE 5792</strain>
    </source>
</reference>
<comment type="caution">
    <text evidence="2">The sequence shown here is derived from an EMBL/GenBank/DDBJ whole genome shotgun (WGS) entry which is preliminary data.</text>
</comment>
<proteinExistence type="predicted"/>
<keyword evidence="3" id="KW-1185">Reference proteome</keyword>
<feature type="region of interest" description="Disordered" evidence="1">
    <location>
        <begin position="31"/>
        <end position="82"/>
    </location>
</feature>
<gene>
    <name evidence="2" type="ORF">LTR84_006660</name>
</gene>
<evidence type="ECO:0000256" key="1">
    <source>
        <dbReference type="SAM" id="MobiDB-lite"/>
    </source>
</evidence>
<dbReference type="RefSeq" id="XP_064703107.1">
    <property type="nucleotide sequence ID" value="XM_064850220.1"/>
</dbReference>
<name>A0AAV9N0P0_9EURO</name>
<organism evidence="2 3">
    <name type="scientific">Exophiala bonariae</name>
    <dbReference type="NCBI Taxonomy" id="1690606"/>
    <lineage>
        <taxon>Eukaryota</taxon>
        <taxon>Fungi</taxon>
        <taxon>Dikarya</taxon>
        <taxon>Ascomycota</taxon>
        <taxon>Pezizomycotina</taxon>
        <taxon>Eurotiomycetes</taxon>
        <taxon>Chaetothyriomycetidae</taxon>
        <taxon>Chaetothyriales</taxon>
        <taxon>Herpotrichiellaceae</taxon>
        <taxon>Exophiala</taxon>
    </lineage>
</organism>
<dbReference type="EMBL" id="JAVRRD010000025">
    <property type="protein sequence ID" value="KAK5047563.1"/>
    <property type="molecule type" value="Genomic_DNA"/>
</dbReference>
<sequence length="82" mass="8538">MVPLEPPAPAERVDAGLAFLTDSLWSAAARRRMADRGPPGGEPARAIDEPLVFDAEGVESAPDSGPEVKGDDGLGADWRNLG</sequence>
<dbReference type="AlphaFoldDB" id="A0AAV9N0P0"/>
<dbReference type="Proteomes" id="UP001358417">
    <property type="component" value="Unassembled WGS sequence"/>
</dbReference>
<dbReference type="GeneID" id="89974831"/>